<dbReference type="EMBL" id="FNWL01000001">
    <property type="protein sequence ID" value="SEH13343.1"/>
    <property type="molecule type" value="Genomic_DNA"/>
</dbReference>
<evidence type="ECO:0000313" key="2">
    <source>
        <dbReference type="Proteomes" id="UP000199112"/>
    </source>
</evidence>
<accession>A0A1H6FTS8</accession>
<organism evidence="1 2">
    <name type="scientific">Natronorubrum sediminis</name>
    <dbReference type="NCBI Taxonomy" id="640943"/>
    <lineage>
        <taxon>Archaea</taxon>
        <taxon>Methanobacteriati</taxon>
        <taxon>Methanobacteriota</taxon>
        <taxon>Stenosarchaea group</taxon>
        <taxon>Halobacteria</taxon>
        <taxon>Halobacteriales</taxon>
        <taxon>Natrialbaceae</taxon>
        <taxon>Natronorubrum</taxon>
    </lineage>
</organism>
<sequence>MIMTASGKDLCFRRNMSNIVLEMRWLCVESTGDGLVSVSLGAVTLVLQ</sequence>
<proteinExistence type="predicted"/>
<keyword evidence="2" id="KW-1185">Reference proteome</keyword>
<evidence type="ECO:0000313" key="1">
    <source>
        <dbReference type="EMBL" id="SEH13343.1"/>
    </source>
</evidence>
<reference evidence="2" key="1">
    <citation type="submission" date="2016-10" db="EMBL/GenBank/DDBJ databases">
        <authorList>
            <person name="Varghese N."/>
            <person name="Submissions S."/>
        </authorList>
    </citation>
    <scope>NUCLEOTIDE SEQUENCE [LARGE SCALE GENOMIC DNA]</scope>
    <source>
        <strain evidence="2">CGMCC 1.8981</strain>
    </source>
</reference>
<dbReference type="Proteomes" id="UP000199112">
    <property type="component" value="Unassembled WGS sequence"/>
</dbReference>
<gene>
    <name evidence="1" type="ORF">SAMN04487967_1310</name>
</gene>
<dbReference type="AlphaFoldDB" id="A0A1H6FTS8"/>
<protein>
    <submittedName>
        <fullName evidence="1">Uncharacterized protein</fullName>
    </submittedName>
</protein>
<name>A0A1H6FTS8_9EURY</name>